<gene>
    <name evidence="6" type="ORF">FAES_1067</name>
</gene>
<evidence type="ECO:0000259" key="5">
    <source>
        <dbReference type="Pfam" id="PF12146"/>
    </source>
</evidence>
<organism evidence="6 7">
    <name type="scientific">Fibrella aestuarina BUZ 2</name>
    <dbReference type="NCBI Taxonomy" id="1166018"/>
    <lineage>
        <taxon>Bacteria</taxon>
        <taxon>Pseudomonadati</taxon>
        <taxon>Bacteroidota</taxon>
        <taxon>Cytophagia</taxon>
        <taxon>Cytophagales</taxon>
        <taxon>Spirosomataceae</taxon>
        <taxon>Fibrella</taxon>
    </lineage>
</organism>
<dbReference type="eggNOG" id="COG2267">
    <property type="taxonomic scope" value="Bacteria"/>
</dbReference>
<dbReference type="InterPro" id="IPR051044">
    <property type="entry name" value="MAG_DAG_Lipase"/>
</dbReference>
<dbReference type="EMBL" id="HE796683">
    <property type="protein sequence ID" value="CCG99077.1"/>
    <property type="molecule type" value="Genomic_DNA"/>
</dbReference>
<dbReference type="AlphaFoldDB" id="I0K4M4"/>
<dbReference type="KEGG" id="fae:FAES_1067"/>
<dbReference type="Gene3D" id="3.40.50.1820">
    <property type="entry name" value="alpha/beta hydrolase"/>
    <property type="match status" value="1"/>
</dbReference>
<protein>
    <recommendedName>
        <fullName evidence="4">Monoacylglycerol lipase</fullName>
        <ecNumber evidence="3">3.1.1.23</ecNumber>
    </recommendedName>
</protein>
<dbReference type="OrthoDB" id="9780932at2"/>
<dbReference type="STRING" id="1166018.FAES_1067"/>
<evidence type="ECO:0000313" key="6">
    <source>
        <dbReference type="EMBL" id="CCG99077.1"/>
    </source>
</evidence>
<sequence length="275" mass="30630">MSALELTIPFGSAHLSATDWPLEGAKAVIGLIHGFGEHSGRYRHVAEFLNKQGFAVTSYDLPGHGKTPGKRGHVANYEVLLDSVDAFMGFTKERHPALPVFLFGHSMGGNILANFLIRRQPVIRGAIVQAAWLRMPYEPPKMEIWLAKTMRYIYPSIQVPSKLDPTSVSRDPVVIAAYKADTLVHDKITPGWFFGAFEAQEYAISHADQINVPTLVMHGTDDRLAAHSGSVDFAIKGARNVTMKSWSGLYHELHNEPEQQDVLQLMTDWINDQLE</sequence>
<keyword evidence="7" id="KW-1185">Reference proteome</keyword>
<proteinExistence type="inferred from homology"/>
<dbReference type="EC" id="3.1.1.23" evidence="3"/>
<dbReference type="InterPro" id="IPR029058">
    <property type="entry name" value="AB_hydrolase_fold"/>
</dbReference>
<evidence type="ECO:0000313" key="7">
    <source>
        <dbReference type="Proteomes" id="UP000011058"/>
    </source>
</evidence>
<keyword evidence="6" id="KW-0378">Hydrolase</keyword>
<reference evidence="6 7" key="1">
    <citation type="journal article" date="2012" name="J. Bacteriol.">
        <title>Genome Sequence of Fibrella aestuarina BUZ 2T, a Filamentous Marine Bacterium.</title>
        <authorList>
            <person name="Filippini M."/>
            <person name="Qi W."/>
            <person name="Blom J."/>
            <person name="Goesmann A."/>
            <person name="Smits T.H."/>
            <person name="Bagheri H.C."/>
        </authorList>
    </citation>
    <scope>NUCLEOTIDE SEQUENCE [LARGE SCALE GENOMIC DNA]</scope>
    <source>
        <strain evidence="7">BUZ 2T</strain>
    </source>
</reference>
<evidence type="ECO:0000256" key="4">
    <source>
        <dbReference type="ARBA" id="ARBA00071261"/>
    </source>
</evidence>
<name>I0K4M4_9BACT</name>
<comment type="similarity">
    <text evidence="2">Belongs to the AB hydrolase superfamily.</text>
</comment>
<dbReference type="RefSeq" id="WP_015330177.1">
    <property type="nucleotide sequence ID" value="NC_020054.1"/>
</dbReference>
<evidence type="ECO:0000256" key="1">
    <source>
        <dbReference type="ARBA" id="ARBA00001613"/>
    </source>
</evidence>
<evidence type="ECO:0000256" key="2">
    <source>
        <dbReference type="ARBA" id="ARBA00008645"/>
    </source>
</evidence>
<dbReference type="HOGENOM" id="CLU_026209_7_2_10"/>
<dbReference type="PATRIC" id="fig|1166018.3.peg.2786"/>
<dbReference type="SUPFAM" id="SSF53474">
    <property type="entry name" value="alpha/beta-Hydrolases"/>
    <property type="match status" value="1"/>
</dbReference>
<comment type="catalytic activity">
    <reaction evidence="1">
        <text>Hydrolyzes glycerol monoesters of long-chain fatty acids.</text>
        <dbReference type="EC" id="3.1.1.23"/>
    </reaction>
</comment>
<dbReference type="InterPro" id="IPR000073">
    <property type="entry name" value="AB_hydrolase_1"/>
</dbReference>
<dbReference type="PANTHER" id="PTHR11614">
    <property type="entry name" value="PHOSPHOLIPASE-RELATED"/>
    <property type="match status" value="1"/>
</dbReference>
<dbReference type="Proteomes" id="UP000011058">
    <property type="component" value="Chromosome"/>
</dbReference>
<dbReference type="GO" id="GO:0047372">
    <property type="term" value="F:monoacylglycerol lipase activity"/>
    <property type="evidence" value="ECO:0007669"/>
    <property type="project" value="UniProtKB-EC"/>
</dbReference>
<evidence type="ECO:0000256" key="3">
    <source>
        <dbReference type="ARBA" id="ARBA00013254"/>
    </source>
</evidence>
<dbReference type="FunFam" id="3.40.50.1820:FF:000117">
    <property type="entry name" value="Monoglyceride lipase, putative"/>
    <property type="match status" value="1"/>
</dbReference>
<dbReference type="InterPro" id="IPR022742">
    <property type="entry name" value="Hydrolase_4"/>
</dbReference>
<feature type="domain" description="Serine aminopeptidase S33" evidence="5">
    <location>
        <begin position="25"/>
        <end position="258"/>
    </location>
</feature>
<dbReference type="PRINTS" id="PR00111">
    <property type="entry name" value="ABHYDROLASE"/>
</dbReference>
<dbReference type="Pfam" id="PF12146">
    <property type="entry name" value="Hydrolase_4"/>
    <property type="match status" value="1"/>
</dbReference>
<accession>I0K4M4</accession>